<sequence length="134" mass="15374">MGIVTYPCRVGKNITREKRWLATPGGFRMRSELLNEERSSVTGALPLRRRPASSLFGSVYTARVNPRRPSNLVLKYMLRLLRVGVDSATSTTKKSRTTKEEKEVKNVRENINSERMRKAIHHVAYDSTINDLKR</sequence>
<proteinExistence type="predicted"/>
<keyword evidence="2" id="KW-1185">Reference proteome</keyword>
<reference evidence="1" key="1">
    <citation type="journal article" date="2020" name="G3 (Bethesda)">
        <title>High-Quality Assemblies for Three Invasive Social Wasps from the &lt;i&gt;Vespula&lt;/i&gt; Genus.</title>
        <authorList>
            <person name="Harrop T.W.R."/>
            <person name="Guhlin J."/>
            <person name="McLaughlin G.M."/>
            <person name="Permina E."/>
            <person name="Stockwell P."/>
            <person name="Gilligan J."/>
            <person name="Le Lec M.F."/>
            <person name="Gruber M.A.M."/>
            <person name="Quinn O."/>
            <person name="Lovegrove M."/>
            <person name="Duncan E.J."/>
            <person name="Remnant E.J."/>
            <person name="Van Eeckhoven J."/>
            <person name="Graham B."/>
            <person name="Knapp R.A."/>
            <person name="Langford K.W."/>
            <person name="Kronenberg Z."/>
            <person name="Press M.O."/>
            <person name="Eacker S.M."/>
            <person name="Wilson-Rankin E.E."/>
            <person name="Purcell J."/>
            <person name="Lester P.J."/>
            <person name="Dearden P.K."/>
        </authorList>
    </citation>
    <scope>NUCLEOTIDE SEQUENCE</scope>
    <source>
        <strain evidence="1">Marl-1</strain>
    </source>
</reference>
<evidence type="ECO:0000313" key="2">
    <source>
        <dbReference type="Proteomes" id="UP000614350"/>
    </source>
</evidence>
<comment type="caution">
    <text evidence="1">The sequence shown here is derived from an EMBL/GenBank/DDBJ whole genome shotgun (WGS) entry which is preliminary data.</text>
</comment>
<accession>A0A834JHI2</accession>
<organism evidence="1 2">
    <name type="scientific">Vespula vulgaris</name>
    <name type="common">Yellow jacket</name>
    <name type="synonym">Wasp</name>
    <dbReference type="NCBI Taxonomy" id="7454"/>
    <lineage>
        <taxon>Eukaryota</taxon>
        <taxon>Metazoa</taxon>
        <taxon>Ecdysozoa</taxon>
        <taxon>Arthropoda</taxon>
        <taxon>Hexapoda</taxon>
        <taxon>Insecta</taxon>
        <taxon>Pterygota</taxon>
        <taxon>Neoptera</taxon>
        <taxon>Endopterygota</taxon>
        <taxon>Hymenoptera</taxon>
        <taxon>Apocrita</taxon>
        <taxon>Aculeata</taxon>
        <taxon>Vespoidea</taxon>
        <taxon>Vespidae</taxon>
        <taxon>Vespinae</taxon>
        <taxon>Vespula</taxon>
    </lineage>
</organism>
<dbReference type="Proteomes" id="UP000614350">
    <property type="component" value="Unassembled WGS sequence"/>
</dbReference>
<gene>
    <name evidence="1" type="ORF">HZH66_010734</name>
</gene>
<dbReference type="AlphaFoldDB" id="A0A834JHI2"/>
<evidence type="ECO:0000313" key="1">
    <source>
        <dbReference type="EMBL" id="KAF7387967.1"/>
    </source>
</evidence>
<name>A0A834JHI2_VESVU</name>
<protein>
    <submittedName>
        <fullName evidence="1">Uncharacterized protein</fullName>
    </submittedName>
</protein>
<dbReference type="EMBL" id="JACSEA010000012">
    <property type="protein sequence ID" value="KAF7387967.1"/>
    <property type="molecule type" value="Genomic_DNA"/>
</dbReference>